<keyword evidence="2" id="KW-1185">Reference proteome</keyword>
<gene>
    <name evidence="1" type="ORF">FVF75_12580</name>
</gene>
<dbReference type="AlphaFoldDB" id="A0A5D0RI67"/>
<dbReference type="InterPro" id="IPR018666">
    <property type="entry name" value="DUF2125"/>
</dbReference>
<sequence length="338" mass="36521">MRKLPLVLVLLGVVAFAGWGGYWLVGARTTESAFSGWFEARRADGWVAEYDDLNTAGFPNRFDTTFTGLSLADPDNDLAWEAPLFQVLTLSYTPHKFIAVWPHEQVLARPDQRLTIASDDMRASISFEPDLTLPVDHATFETSGADIASSNGWQSRIGHGQLSIRRTPGGAANSYDLYLAATDMVPGDDYMQTLRGVANLPDVIDSVTVNGRATFDAPWDRFAVERRRPQPTRIELDSLDAAWGDLALAATGALDVAADGTPTGEIAVKATNWREMIALAEATGALSADWVVPLTRALEALAGLSGDPETLDVPLRFGRGLMSVGPIPVGAAPKIRLW</sequence>
<organism evidence="1 2">
    <name type="scientific">Maritimibacter fusiformis</name>
    <dbReference type="NCBI Taxonomy" id="2603819"/>
    <lineage>
        <taxon>Bacteria</taxon>
        <taxon>Pseudomonadati</taxon>
        <taxon>Pseudomonadota</taxon>
        <taxon>Alphaproteobacteria</taxon>
        <taxon>Rhodobacterales</taxon>
        <taxon>Roseobacteraceae</taxon>
        <taxon>Maritimibacter</taxon>
    </lineage>
</organism>
<dbReference type="RefSeq" id="WP_148378453.1">
    <property type="nucleotide sequence ID" value="NZ_VSIY01000013.1"/>
</dbReference>
<protein>
    <submittedName>
        <fullName evidence="1">DUF2125 domain-containing protein</fullName>
    </submittedName>
</protein>
<name>A0A5D0RI67_9RHOB</name>
<dbReference type="EMBL" id="VSIY01000013">
    <property type="protein sequence ID" value="TYB80475.1"/>
    <property type="molecule type" value="Genomic_DNA"/>
</dbReference>
<comment type="caution">
    <text evidence="1">The sequence shown here is derived from an EMBL/GenBank/DDBJ whole genome shotgun (WGS) entry which is preliminary data.</text>
</comment>
<dbReference type="Proteomes" id="UP000322080">
    <property type="component" value="Unassembled WGS sequence"/>
</dbReference>
<evidence type="ECO:0000313" key="1">
    <source>
        <dbReference type="EMBL" id="TYB80475.1"/>
    </source>
</evidence>
<proteinExistence type="predicted"/>
<reference evidence="1 2" key="1">
    <citation type="submission" date="2019-08" db="EMBL/GenBank/DDBJ databases">
        <title>Identification of a novel species of the genus Boseongicola.</title>
        <authorList>
            <person name="Zhang X.-Q."/>
        </authorList>
    </citation>
    <scope>NUCLEOTIDE SEQUENCE [LARGE SCALE GENOMIC DNA]</scope>
    <source>
        <strain evidence="1 2">HY14</strain>
    </source>
</reference>
<dbReference type="Pfam" id="PF09898">
    <property type="entry name" value="DUF2125"/>
    <property type="match status" value="1"/>
</dbReference>
<evidence type="ECO:0000313" key="2">
    <source>
        <dbReference type="Proteomes" id="UP000322080"/>
    </source>
</evidence>
<accession>A0A5D0RI67</accession>